<gene>
    <name evidence="1" type="ORF">ACFQRI_24620</name>
</gene>
<accession>A0ABW2LRY8</accession>
<proteinExistence type="predicted"/>
<name>A0ABW2LRY8_9PSEU</name>
<dbReference type="RefSeq" id="WP_380672546.1">
    <property type="nucleotide sequence ID" value="NZ_JBHTCJ010000017.1"/>
</dbReference>
<evidence type="ECO:0000313" key="2">
    <source>
        <dbReference type="Proteomes" id="UP001596504"/>
    </source>
</evidence>
<keyword evidence="2" id="KW-1185">Reference proteome</keyword>
<reference evidence="2" key="1">
    <citation type="journal article" date="2019" name="Int. J. Syst. Evol. Microbiol.">
        <title>The Global Catalogue of Microorganisms (GCM) 10K type strain sequencing project: providing services to taxonomists for standard genome sequencing and annotation.</title>
        <authorList>
            <consortium name="The Broad Institute Genomics Platform"/>
            <consortium name="The Broad Institute Genome Sequencing Center for Infectious Disease"/>
            <person name="Wu L."/>
            <person name="Ma J."/>
        </authorList>
    </citation>
    <scope>NUCLEOTIDE SEQUENCE [LARGE SCALE GENOMIC DNA]</scope>
    <source>
        <strain evidence="2">WLHS5</strain>
    </source>
</reference>
<dbReference type="EMBL" id="JBHTCJ010000017">
    <property type="protein sequence ID" value="MFC7344604.1"/>
    <property type="molecule type" value="Genomic_DNA"/>
</dbReference>
<comment type="caution">
    <text evidence="1">The sequence shown here is derived from an EMBL/GenBank/DDBJ whole genome shotgun (WGS) entry which is preliminary data.</text>
</comment>
<evidence type="ECO:0000313" key="1">
    <source>
        <dbReference type="EMBL" id="MFC7344604.1"/>
    </source>
</evidence>
<organism evidence="1 2">
    <name type="scientific">Saccharopolyspora griseoalba</name>
    <dbReference type="NCBI Taxonomy" id="1431848"/>
    <lineage>
        <taxon>Bacteria</taxon>
        <taxon>Bacillati</taxon>
        <taxon>Actinomycetota</taxon>
        <taxon>Actinomycetes</taxon>
        <taxon>Pseudonocardiales</taxon>
        <taxon>Pseudonocardiaceae</taxon>
        <taxon>Saccharopolyspora</taxon>
    </lineage>
</organism>
<protein>
    <submittedName>
        <fullName evidence="1">Uncharacterized protein</fullName>
    </submittedName>
</protein>
<dbReference type="Proteomes" id="UP001596504">
    <property type="component" value="Unassembled WGS sequence"/>
</dbReference>
<sequence>MAGPGMNPDRFYSLREALRAANLRFAEISAPSNNVARVRIDPDTLTHDEQLNRIAAAVADVDDFNYSQPDTLVIRFRG</sequence>